<evidence type="ECO:0000259" key="6">
    <source>
        <dbReference type="Pfam" id="PF00675"/>
    </source>
</evidence>
<protein>
    <recommendedName>
        <fullName evidence="10">Peptidase M16</fullName>
    </recommendedName>
</protein>
<dbReference type="InterPro" id="IPR007863">
    <property type="entry name" value="Peptidase_M16_C"/>
</dbReference>
<evidence type="ECO:0008006" key="10">
    <source>
        <dbReference type="Google" id="ProtNLM"/>
    </source>
</evidence>
<dbReference type="GO" id="GO:0046872">
    <property type="term" value="F:metal ion binding"/>
    <property type="evidence" value="ECO:0007669"/>
    <property type="project" value="InterPro"/>
</dbReference>
<keyword evidence="3" id="KW-0378">Hydrolase</keyword>
<keyword evidence="5" id="KW-0482">Metalloprotease</keyword>
<keyword evidence="4" id="KW-0862">Zinc</keyword>
<dbReference type="SUPFAM" id="SSF63411">
    <property type="entry name" value="LuxS/MPP-like metallohydrolase"/>
    <property type="match status" value="4"/>
</dbReference>
<proteinExistence type="inferred from homology"/>
<evidence type="ECO:0000256" key="5">
    <source>
        <dbReference type="ARBA" id="ARBA00023049"/>
    </source>
</evidence>
<dbReference type="InterPro" id="IPR011765">
    <property type="entry name" value="Pept_M16_N"/>
</dbReference>
<dbReference type="GO" id="GO:0006508">
    <property type="term" value="P:proteolysis"/>
    <property type="evidence" value="ECO:0007669"/>
    <property type="project" value="UniProtKB-KW"/>
</dbReference>
<dbReference type="Pfam" id="PF00675">
    <property type="entry name" value="Peptidase_M16"/>
    <property type="match status" value="1"/>
</dbReference>
<dbReference type="STRING" id="1563681.BFP71_04290"/>
<name>A0A1E5T676_9BACT</name>
<evidence type="ECO:0000256" key="2">
    <source>
        <dbReference type="ARBA" id="ARBA00022670"/>
    </source>
</evidence>
<keyword evidence="2" id="KW-0645">Protease</keyword>
<evidence type="ECO:0000259" key="7">
    <source>
        <dbReference type="Pfam" id="PF05193"/>
    </source>
</evidence>
<evidence type="ECO:0000256" key="3">
    <source>
        <dbReference type="ARBA" id="ARBA00022801"/>
    </source>
</evidence>
<dbReference type="InterPro" id="IPR011249">
    <property type="entry name" value="Metalloenz_LuxS/M16"/>
</dbReference>
<dbReference type="EMBL" id="MDGQ01000003">
    <property type="protein sequence ID" value="OEK06881.1"/>
    <property type="molecule type" value="Genomic_DNA"/>
</dbReference>
<dbReference type="InterPro" id="IPR050626">
    <property type="entry name" value="Peptidase_M16"/>
</dbReference>
<evidence type="ECO:0000256" key="4">
    <source>
        <dbReference type="ARBA" id="ARBA00022833"/>
    </source>
</evidence>
<dbReference type="RefSeq" id="WP_069834193.1">
    <property type="nucleotide sequence ID" value="NZ_MDGQ01000003.1"/>
</dbReference>
<evidence type="ECO:0000256" key="1">
    <source>
        <dbReference type="ARBA" id="ARBA00007261"/>
    </source>
</evidence>
<dbReference type="Gene3D" id="3.30.830.10">
    <property type="entry name" value="Metalloenzyme, LuxS/M16 peptidase-like"/>
    <property type="match status" value="4"/>
</dbReference>
<dbReference type="Pfam" id="PF05193">
    <property type="entry name" value="Peptidase_M16_C"/>
    <property type="match status" value="2"/>
</dbReference>
<evidence type="ECO:0000313" key="8">
    <source>
        <dbReference type="EMBL" id="OEK06881.1"/>
    </source>
</evidence>
<dbReference type="PANTHER" id="PTHR43690:SF17">
    <property type="entry name" value="PROTEIN YHJJ"/>
    <property type="match status" value="1"/>
</dbReference>
<dbReference type="Proteomes" id="UP000095552">
    <property type="component" value="Unassembled WGS sequence"/>
</dbReference>
<evidence type="ECO:0000313" key="9">
    <source>
        <dbReference type="Proteomes" id="UP000095552"/>
    </source>
</evidence>
<gene>
    <name evidence="8" type="ORF">BFP71_04290</name>
</gene>
<dbReference type="PANTHER" id="PTHR43690">
    <property type="entry name" value="NARDILYSIN"/>
    <property type="match status" value="1"/>
</dbReference>
<organism evidence="8 9">
    <name type="scientific">Roseivirga misakiensis</name>
    <dbReference type="NCBI Taxonomy" id="1563681"/>
    <lineage>
        <taxon>Bacteria</taxon>
        <taxon>Pseudomonadati</taxon>
        <taxon>Bacteroidota</taxon>
        <taxon>Cytophagia</taxon>
        <taxon>Cytophagales</taxon>
        <taxon>Roseivirgaceae</taxon>
        <taxon>Roseivirga</taxon>
    </lineage>
</organism>
<reference evidence="8 9" key="1">
    <citation type="submission" date="2016-08" db="EMBL/GenBank/DDBJ databases">
        <title>Draft genome of Fabibacter sp. strain SK-8.</title>
        <authorList>
            <person name="Wong S.-K."/>
            <person name="Hamasaki K."/>
            <person name="Yoshizawa S."/>
        </authorList>
    </citation>
    <scope>NUCLEOTIDE SEQUENCE [LARGE SCALE GENOMIC DNA]</scope>
    <source>
        <strain evidence="8 9">SK-8</strain>
    </source>
</reference>
<feature type="domain" description="Peptidase M16 C-terminal" evidence="7">
    <location>
        <begin position="206"/>
        <end position="388"/>
    </location>
</feature>
<feature type="domain" description="Peptidase M16 N-terminal" evidence="6">
    <location>
        <begin position="49"/>
        <end position="166"/>
    </location>
</feature>
<dbReference type="GO" id="GO:0008237">
    <property type="term" value="F:metallopeptidase activity"/>
    <property type="evidence" value="ECO:0007669"/>
    <property type="project" value="UniProtKB-KW"/>
</dbReference>
<comment type="similarity">
    <text evidence="1">Belongs to the peptidase M16 family.</text>
</comment>
<feature type="domain" description="Peptidase M16 C-terminal" evidence="7">
    <location>
        <begin position="695"/>
        <end position="866"/>
    </location>
</feature>
<comment type="caution">
    <text evidence="8">The sequence shown here is derived from an EMBL/GenBank/DDBJ whole genome shotgun (WGS) entry which is preliminary data.</text>
</comment>
<dbReference type="AlphaFoldDB" id="A0A1E5T676"/>
<sequence length="950" mass="107431">MKNLKISVGLVVLAILLTPLSLFSFQELSVDPSVKIGKLDNGFTYYLRENPRPENRVEFRLAIKAGSILEDDDQQGLAHFTEHMLFNGTKNFQKNELIDFLQKMGLEFGGDLNAYTSFDETVYFLPIPTEEEGNLDEALTVLSDWAYQATFDNEEIDKERGVVMEEWRLRLGASERMRQQIWPVTLAGSRYAERLPIGKPEVLENFDYDAAKRFYRDWYRPDLMALVAVGDFDAAALEKKITKLFGAMKSPENPRERIYYSRDDFEGTRIAVASDEEATDNSISVEFITPGKTKTENTLENFRNSVIRGLYARMINQRLDELIQSENPPFQYSFSSYGGTLGRDKSAYSMYVGIKDDKFKEGLKAAVDVNEQVRRYGFTQAELERSKALFRNGYERSAREADKSESRRLVGSYVNHFLNGGSLLNPAQRLEYLNTVLPTIKIEELNALVKGWITTTNRTIEINAKAADVDKIPTEEELVSILDNARNDNSITAYTEEKLATSLLETTPKAGSIVSETTDETTGVTEMVLSNGAKLFLKPTDFKNDEVLLNAYSFGGGSLYSPEDLMSAQMADQAISEMGYGEFNAVDLRKFMTGKTASVNTGIGIYEESISGFSSKKDLETFMQLLHLKLTSPRKDEKAFNGWLSRIKNLYANVTSSPDFQFQIEMQKIMMGEDNPWIAFPTQEKLDEVSMDRAVDIYKERFADASNFQFVFVGNLEMAQFRPLVEQYIASLPSKNSNETYKDVGLNIRKGVIDENVYVGVDEKSQVMILLSGGYDYSRENNGVMSAIAGILTNKMIETLREEMGGVYGVGANASPTPRPKPQFIFQISFPCKPENVEALTAAAMKELEKIKNGEFTDEDLQKIITARKQNFDESIKQNRYWSSLMTSYLKDGETNFEEILKGNERADAITKEAVIAMANKYLTKENIISITKLPESYKDKDLNQEVKKK</sequence>
<dbReference type="OrthoDB" id="9811314at2"/>
<keyword evidence="9" id="KW-1185">Reference proteome</keyword>
<accession>A0A1E5T676</accession>